<feature type="compositionally biased region" description="Gly residues" evidence="1">
    <location>
        <begin position="486"/>
        <end position="496"/>
    </location>
</feature>
<name>A0ABS1N7X0_9ACTN</name>
<gene>
    <name evidence="3" type="ORF">JK363_04980</name>
</gene>
<keyword evidence="2" id="KW-0472">Membrane</keyword>
<keyword evidence="4" id="KW-1185">Reference proteome</keyword>
<evidence type="ECO:0000313" key="4">
    <source>
        <dbReference type="Proteomes" id="UP000634229"/>
    </source>
</evidence>
<dbReference type="EMBL" id="JAERRF010000003">
    <property type="protein sequence ID" value="MBL1096029.1"/>
    <property type="molecule type" value="Genomic_DNA"/>
</dbReference>
<evidence type="ECO:0000313" key="3">
    <source>
        <dbReference type="EMBL" id="MBL1096029.1"/>
    </source>
</evidence>
<feature type="transmembrane region" description="Helical" evidence="2">
    <location>
        <begin position="61"/>
        <end position="85"/>
    </location>
</feature>
<dbReference type="Proteomes" id="UP000634229">
    <property type="component" value="Unassembled WGS sequence"/>
</dbReference>
<reference evidence="3 4" key="1">
    <citation type="submission" date="2021-01" db="EMBL/GenBank/DDBJ databases">
        <title>WGS of actinomycetes isolated from Thailand.</title>
        <authorList>
            <person name="Thawai C."/>
        </authorList>
    </citation>
    <scope>NUCLEOTIDE SEQUENCE [LARGE SCALE GENOMIC DNA]</scope>
    <source>
        <strain evidence="3 4">CA1R205</strain>
    </source>
</reference>
<accession>A0ABS1N7X0</accession>
<feature type="region of interest" description="Disordered" evidence="1">
    <location>
        <begin position="247"/>
        <end position="273"/>
    </location>
</feature>
<feature type="region of interest" description="Disordered" evidence="1">
    <location>
        <begin position="484"/>
        <end position="505"/>
    </location>
</feature>
<evidence type="ECO:0008006" key="5">
    <source>
        <dbReference type="Google" id="ProtNLM"/>
    </source>
</evidence>
<feature type="region of interest" description="Disordered" evidence="1">
    <location>
        <begin position="141"/>
        <end position="184"/>
    </location>
</feature>
<comment type="caution">
    <text evidence="3">The sequence shown here is derived from an EMBL/GenBank/DDBJ whole genome shotgun (WGS) entry which is preliminary data.</text>
</comment>
<protein>
    <recommendedName>
        <fullName evidence="5">Integral membrane protein</fullName>
    </recommendedName>
</protein>
<keyword evidence="2" id="KW-0812">Transmembrane</keyword>
<feature type="compositionally biased region" description="Basic and acidic residues" evidence="1">
    <location>
        <begin position="175"/>
        <end position="184"/>
    </location>
</feature>
<evidence type="ECO:0000256" key="1">
    <source>
        <dbReference type="SAM" id="MobiDB-lite"/>
    </source>
</evidence>
<evidence type="ECO:0000256" key="2">
    <source>
        <dbReference type="SAM" id="Phobius"/>
    </source>
</evidence>
<organism evidence="3 4">
    <name type="scientific">Streptomyces coffeae</name>
    <dbReference type="NCBI Taxonomy" id="621382"/>
    <lineage>
        <taxon>Bacteria</taxon>
        <taxon>Bacillati</taxon>
        <taxon>Actinomycetota</taxon>
        <taxon>Actinomycetes</taxon>
        <taxon>Kitasatosporales</taxon>
        <taxon>Streptomycetaceae</taxon>
        <taxon>Streptomyces</taxon>
    </lineage>
</organism>
<dbReference type="RefSeq" id="WP_201871831.1">
    <property type="nucleotide sequence ID" value="NZ_JAERRF010000003.1"/>
</dbReference>
<feature type="transmembrane region" description="Helical" evidence="2">
    <location>
        <begin position="28"/>
        <end position="49"/>
    </location>
</feature>
<sequence>MRTVAGPEAGALAARARALAVLRIRSTALAVALLPAAAAVVLLAGSATGRIGASHDDGWTALRWTVVGGALLVLLLAAAVAAVIVRARPAFTPTVPIAEETAPDLYRLVRDLAERMEVPAPSAIALTPDCDSWLEDRTHPAYASRRGRRDRGSLSADGTRAAPGAGLPGVPGPAGDDRLTDRRERRAPQAPVLVIGSPFLWWMRVAELRALLAPVVAGTGPSVHPDIAAARRFVRGLDAAVAVATRGGDTAPATPYGPGPGPGHGPRSGGSAPAAAAALGRAVRRPAFAFVGWVARLLLRGCRDHAAQMERAVAAAASERAQAVDYGLRIVAQEQVGLAYAGWDRLLTRVALPAWRMGRWPSRLDAGVVSALTELSRRDRLAEGFASRLSERPACDLLEEPGLIDEATSLLAARLFHGGPAEPGPDWSPVDWGQYPEEVVDRKWRLEAARLHRVLDERAAPVATPAGPVGPPAPPTLARVIERLTTGGGGGRGAEPGAGERAADSGPELAARLSVELAREEAVQQEASRAQLARTAAEGTGAGGGDPWIDGFAPLFPLQPPRTGRELLADHVTAMVCCAAVDTAGASPGLDWLDGPALLVGGRRSADLATRVLSLVEDGDAEPLRAWLGEVGVRPEKPVRLV</sequence>
<proteinExistence type="predicted"/>
<keyword evidence="2" id="KW-1133">Transmembrane helix</keyword>
<feature type="compositionally biased region" description="Low complexity" evidence="1">
    <location>
        <begin position="153"/>
        <end position="165"/>
    </location>
</feature>